<evidence type="ECO:0000313" key="5">
    <source>
        <dbReference type="Proteomes" id="UP001528912"/>
    </source>
</evidence>
<dbReference type="RefSeq" id="WP_277190829.1">
    <property type="nucleotide sequence ID" value="NZ_JAROAV010000008.1"/>
</dbReference>
<dbReference type="Proteomes" id="UP001528912">
    <property type="component" value="Unassembled WGS sequence"/>
</dbReference>
<name>A0ABT6C6Y2_9MICO</name>
<accession>A0ABT6C6Y2</accession>
<proteinExistence type="predicted"/>
<keyword evidence="2" id="KW-0472">Membrane</keyword>
<evidence type="ECO:0000256" key="1">
    <source>
        <dbReference type="SAM" id="MobiDB-lite"/>
    </source>
</evidence>
<evidence type="ECO:0000313" key="4">
    <source>
        <dbReference type="EMBL" id="MDF8263021.1"/>
    </source>
</evidence>
<feature type="signal peptide" evidence="3">
    <location>
        <begin position="1"/>
        <end position="26"/>
    </location>
</feature>
<keyword evidence="2" id="KW-0812">Transmembrane</keyword>
<evidence type="ECO:0000256" key="2">
    <source>
        <dbReference type="SAM" id="Phobius"/>
    </source>
</evidence>
<feature type="compositionally biased region" description="Polar residues" evidence="1">
    <location>
        <begin position="297"/>
        <end position="315"/>
    </location>
</feature>
<keyword evidence="5" id="KW-1185">Reference proteome</keyword>
<organism evidence="4 5">
    <name type="scientific">Luteipulveratus flavus</name>
    <dbReference type="NCBI Taxonomy" id="3031728"/>
    <lineage>
        <taxon>Bacteria</taxon>
        <taxon>Bacillati</taxon>
        <taxon>Actinomycetota</taxon>
        <taxon>Actinomycetes</taxon>
        <taxon>Micrococcales</taxon>
        <taxon>Dermacoccaceae</taxon>
        <taxon>Luteipulveratus</taxon>
    </lineage>
</organism>
<feature type="chain" id="PRO_5046079231" evidence="3">
    <location>
        <begin position="27"/>
        <end position="444"/>
    </location>
</feature>
<comment type="caution">
    <text evidence="4">The sequence shown here is derived from an EMBL/GenBank/DDBJ whole genome shotgun (WGS) entry which is preliminary data.</text>
</comment>
<reference evidence="4 5" key="1">
    <citation type="submission" date="2023-03" db="EMBL/GenBank/DDBJ databases">
        <title>YIM 133296 draft genome.</title>
        <authorList>
            <person name="Xiong L."/>
        </authorList>
    </citation>
    <scope>NUCLEOTIDE SEQUENCE [LARGE SCALE GENOMIC DNA]</scope>
    <source>
        <strain evidence="4 5">YIM 133296</strain>
    </source>
</reference>
<keyword evidence="2" id="KW-1133">Transmembrane helix</keyword>
<evidence type="ECO:0000256" key="3">
    <source>
        <dbReference type="SAM" id="SignalP"/>
    </source>
</evidence>
<dbReference type="EMBL" id="JAROAV010000008">
    <property type="protein sequence ID" value="MDF8263021.1"/>
    <property type="molecule type" value="Genomic_DNA"/>
</dbReference>
<feature type="region of interest" description="Disordered" evidence="1">
    <location>
        <begin position="289"/>
        <end position="315"/>
    </location>
</feature>
<protein>
    <submittedName>
        <fullName evidence="4">Uncharacterized protein</fullName>
    </submittedName>
</protein>
<feature type="transmembrane region" description="Helical" evidence="2">
    <location>
        <begin position="416"/>
        <end position="437"/>
    </location>
</feature>
<sequence>MRARVLAVLSACLLACGVLGVQPASAADQPSFTVNGQDLRLSTALGSAQQVQPGLYKATLPQGGSTLYAAVTRRPGETLMVSVAGAARETGRPYFASGDHKLAVNLVIPSKYGGDPTTCGANSSSGATLSEGDPFGTLTATNLIDGAKTKRALFLSEDCAAATTLYVEVTREAPAAAGTMPVELLVQREPRLTGTPDQPAGGAELTDLTTLSKDDAVVVRPGRGYSDAATLPATGTTQLDARLGETSCYKVRVGWGQRLGAVVQLPRPGARISPQVDTSIEVQIRNPQRALVDDDSASQQAEGTTSPADASVSTTGVHWSNRNADYTAGGDIGADSVQDTSTAGWYYVCVRADPYSKDETKKDVQPYPVQLTVQVTGTATAGPRYVDAANRAITSPPPGQLSVGSSQGSDGSSVPWARVGIGAVTVLLAAGAVVWALRARRRTA</sequence>
<keyword evidence="3" id="KW-0732">Signal</keyword>
<gene>
    <name evidence="4" type="ORF">P4R38_02025</name>
</gene>